<dbReference type="Pfam" id="PF18456">
    <property type="entry name" value="CmlA_N"/>
    <property type="match status" value="1"/>
</dbReference>
<reference evidence="2 3" key="1">
    <citation type="submission" date="2018-07" db="EMBL/GenBank/DDBJ databases">
        <title>Dyella tabacisoli L4-6T, whole genome shotgun sequence.</title>
        <authorList>
            <person name="Zhou X.-K."/>
            <person name="Li W.-J."/>
            <person name="Duan Y.-Q."/>
        </authorList>
    </citation>
    <scope>NUCLEOTIDE SEQUENCE [LARGE SCALE GENOMIC DNA]</scope>
    <source>
        <strain evidence="2 3">L4-6</strain>
    </source>
</reference>
<gene>
    <name evidence="2" type="ORF">DVJ77_17455</name>
</gene>
<dbReference type="RefSeq" id="WP_114846807.1">
    <property type="nucleotide sequence ID" value="NZ_JBHSPE010000021.1"/>
</dbReference>
<keyword evidence="2" id="KW-0378">Hydrolase</keyword>
<feature type="domain" description="Metallo-beta-lactamase" evidence="1">
    <location>
        <begin position="256"/>
        <end position="426"/>
    </location>
</feature>
<accession>A0A369UI40</accession>
<keyword evidence="3" id="KW-1185">Reference proteome</keyword>
<dbReference type="SUPFAM" id="SSF56281">
    <property type="entry name" value="Metallo-hydrolase/oxidoreductase"/>
    <property type="match status" value="1"/>
</dbReference>
<evidence type="ECO:0000313" key="3">
    <source>
        <dbReference type="Proteomes" id="UP000253782"/>
    </source>
</evidence>
<dbReference type="Pfam" id="PF13483">
    <property type="entry name" value="Lactamase_B_3"/>
    <property type="match status" value="1"/>
</dbReference>
<protein>
    <submittedName>
        <fullName evidence="2">MBL fold metallo-hydrolase</fullName>
    </submittedName>
</protein>
<name>A0A369UI40_9GAMM</name>
<evidence type="ECO:0000259" key="1">
    <source>
        <dbReference type="SMART" id="SM00849"/>
    </source>
</evidence>
<proteinExistence type="predicted"/>
<dbReference type="Gene3D" id="3.60.15.10">
    <property type="entry name" value="Ribonuclease Z/Hydroxyacylglutathione hydrolase-like"/>
    <property type="match status" value="1"/>
</dbReference>
<dbReference type="AlphaFoldDB" id="A0A369UI40"/>
<dbReference type="PANTHER" id="PTHR15032">
    <property type="entry name" value="N-ACYL-PHOSPHATIDYLETHANOLAMINE-HYDROLYZING PHOSPHOLIPASE D"/>
    <property type="match status" value="1"/>
</dbReference>
<dbReference type="SMART" id="SM00849">
    <property type="entry name" value="Lactamase_B"/>
    <property type="match status" value="1"/>
</dbReference>
<dbReference type="PANTHER" id="PTHR15032:SF4">
    <property type="entry name" value="N-ACYL-PHOSPHATIDYLETHANOLAMINE-HYDROLYZING PHOSPHOLIPASE D"/>
    <property type="match status" value="1"/>
</dbReference>
<dbReference type="GO" id="GO:0016787">
    <property type="term" value="F:hydrolase activity"/>
    <property type="evidence" value="ECO:0007669"/>
    <property type="project" value="UniProtKB-KW"/>
</dbReference>
<dbReference type="InterPro" id="IPR041141">
    <property type="entry name" value="CmlA_N"/>
</dbReference>
<dbReference type="Proteomes" id="UP000253782">
    <property type="component" value="Unassembled WGS sequence"/>
</dbReference>
<sequence length="529" mass="59983">MSGDAVFLRPQAKLEPLVGRWYAWSHLIAPAQHAMNLTYRQLPLLQSFLATPSVHLAATRDPKMFGGPFVNLAPEDAPRVKQLVEQTNAGCSALLKLAGDLKELDKQLQDRASGYSLNEFYAGLPESLRGVVELVYDLNNHPQIRIHEDLLYEDDLGADQQEILLTTVAERERHFFMSTPRLDERDNHTLKLGFGDPRLDALASMRSKAGSFDEISRLLDVPDGQRDSFRAFFTTEAPTRQGQDYRGDGVRVRYFGHACVLIQTDEVSVLLDPMLAFENKEDGRLSFDDLPPFIDYVFLTHNHQDHTSPEMLLQLRHRIGHVLIPRNNAGSLCDPSMKLILKRLGFKSVQVLEPFDTVKLPGGELMSLPFPGEHVDLDIHTKQAAFLSLKGHGLMFLVDSDGWDVALYQRIMRRLKHKVDVLFLGMECHGAPLSWLYGPLLTKRISRRDDESRRLSGADCGRAWNVLQEIQAPQAFVYAMGQEPWLRFIMGLEYQEDSVQLVEANQFVKRCRDSGVEAELLYGSREFTL</sequence>
<dbReference type="InterPro" id="IPR001279">
    <property type="entry name" value="Metallo-B-lactamas"/>
</dbReference>
<dbReference type="OrthoDB" id="5657199at2"/>
<dbReference type="InterPro" id="IPR036866">
    <property type="entry name" value="RibonucZ/Hydroxyglut_hydro"/>
</dbReference>
<dbReference type="EMBL" id="QQAH01000017">
    <property type="protein sequence ID" value="RDD80422.1"/>
    <property type="molecule type" value="Genomic_DNA"/>
</dbReference>
<comment type="caution">
    <text evidence="2">The sequence shown here is derived from an EMBL/GenBank/DDBJ whole genome shotgun (WGS) entry which is preliminary data.</text>
</comment>
<evidence type="ECO:0000313" key="2">
    <source>
        <dbReference type="EMBL" id="RDD80422.1"/>
    </source>
</evidence>
<dbReference type="GO" id="GO:0005737">
    <property type="term" value="C:cytoplasm"/>
    <property type="evidence" value="ECO:0007669"/>
    <property type="project" value="TreeGrafter"/>
</dbReference>
<organism evidence="2 3">
    <name type="scientific">Dyella tabacisoli</name>
    <dbReference type="NCBI Taxonomy" id="2282381"/>
    <lineage>
        <taxon>Bacteria</taxon>
        <taxon>Pseudomonadati</taxon>
        <taxon>Pseudomonadota</taxon>
        <taxon>Gammaproteobacteria</taxon>
        <taxon>Lysobacterales</taxon>
        <taxon>Rhodanobacteraceae</taxon>
        <taxon>Dyella</taxon>
    </lineage>
</organism>